<dbReference type="RefSeq" id="XP_008209444.1">
    <property type="nucleotide sequence ID" value="XM_008211222.4"/>
</dbReference>
<evidence type="ECO:0000256" key="9">
    <source>
        <dbReference type="ARBA" id="ARBA00022840"/>
    </source>
</evidence>
<dbReference type="Pfam" id="PF02260">
    <property type="entry name" value="FATC"/>
    <property type="match status" value="1"/>
</dbReference>
<dbReference type="GO" id="GO:0004674">
    <property type="term" value="F:protein serine/threonine kinase activity"/>
    <property type="evidence" value="ECO:0007669"/>
    <property type="project" value="UniProtKB-KW"/>
</dbReference>
<keyword evidence="6" id="KW-0547">Nucleotide-binding</keyword>
<dbReference type="RefSeq" id="XP_008209443.1">
    <property type="nucleotide sequence ID" value="XM_008211221.4"/>
</dbReference>
<dbReference type="InterPro" id="IPR012993">
    <property type="entry name" value="UME"/>
</dbReference>
<evidence type="ECO:0000256" key="13">
    <source>
        <dbReference type="SAM" id="Phobius"/>
    </source>
</evidence>
<keyword evidence="11" id="KW-0539">Nucleus</keyword>
<dbReference type="Pfam" id="PF02259">
    <property type="entry name" value="FAT"/>
    <property type="match status" value="1"/>
</dbReference>
<evidence type="ECO:0000256" key="4">
    <source>
        <dbReference type="ARBA" id="ARBA00022527"/>
    </source>
</evidence>
<dbReference type="GO" id="GO:0005694">
    <property type="term" value="C:chromosome"/>
    <property type="evidence" value="ECO:0007669"/>
    <property type="project" value="TreeGrafter"/>
</dbReference>
<evidence type="ECO:0000313" key="17">
    <source>
        <dbReference type="EnsemblMetazoa" id="XP_008209444"/>
    </source>
</evidence>
<dbReference type="RefSeq" id="XP_008209445.1">
    <property type="nucleotide sequence ID" value="XM_008211223.4"/>
</dbReference>
<sequence length="2484" mass="285847">MEVEESSDQASTNSSNDNNLNYERQIWVVMNNTFLTIFPTLDYENSEDSLHQLLESLLCRFNNLNILVPPLTNNPIPKDVQRRYTAFTTWLFGAMFYLISVPVSSASLQKIIDIQVCMVRILSRLNWEMHEIITSEYLSILDELVSFDKQIKQIKEIKLNKFQADQNAADYLNLTPYTVTVKYDDISLFLTSVLKVIAESDVSVWPKDRLKSQLLEILVFSEPRVKLAALKICIEMIDYGLLNNSDMQSLILYATEIVKSLSIWDERGLIPRSICQIHTATFKQLVKLINDPAHANFYFEIISALQNHILSSEKLEYETCKKIENNLIKVQKSYKEDEIKQFLSYFENCQYFMKVIVCFILQEIRNNNVSADINQVSKLWITIKDQFYKYLQLEKYKNLLLILRLTNLLDLQLAESNISINLFEHDIANIQFQLLKALTTNNCEQNKLIFENFCQLISLRGIDNNEIQNILLLPWLDSNALTTNITKTHLANAKSLDCATKVKCLIAICRHGKGYQRLHIINMCISSSEIELAVASILNSPVLLLDKSIKFNDIVEKILVPAYNTQKPLLHEALATVMGQLVCLISENGTIIRDPNDFEKWMVNCEYCHNLQNHTVPTVNHTVKPKVVAAKFEIYFNSFFELLNSNSKKVRLNLSKNLIRLSNHINNFNSNATAKMWISYVKDNDEEIRKNFADSIGHILTNRINSSIPNKPLQDNTSEELLEFIKTVMDNLVAVLNDTFNTSNQSLHQTLIYTAKNAACIQSHLTERRCLNIFLLTVLHAKSSPLAVALATDAYKEVTMYHKVPLKTMYIRYKKDFLKLMMALAVHNRINYDYNMATTVHRVAKCIGFQGSRQLLRKDGHHALCFLLPQIVKSRKAITLFHDIAELINADEKVMFKSYFEHICCRVLLFESTEDGIQIFKLVSEITKSSIPVLIADSFSLIISEIMLHFHSQKEKVLNHLQFLSKYDDQQSASFKSQGEIAQYLNSMLHGILVTFDANLGPNSEETMQKYALASLAEVMNFMGPNYITQYKYKILATLRTALTFTRPGFRNLACNAWSAFIRNTSVRELGPLLATICMSLVSLLEFYPKETNAMLEYLIIKNRELVKEHISDLFFIKDLKVSPNISTRIINHINQTKPKTVEENLKLWIKRIVHQTDEVRLKALLYLQQFLAKHRNDINDLILSDSTVHPLIVELLDTLMAGCQDKDEAICIASGECIGELGAIEPSLLPRRIISRTDTKFICDMNEEFADGLFRELVKDFQSQKNTQSLDCFSLAIQEILRSYEISPGGRNCRLWNDLSSKIQHMIYPLLTSHYTITTASEVELPSPIYGSESGSTFETWAFNWTVSMLKIIKDSNISNVLNACRPAFKRSIRIMTFCIPYIVAYVVSNGSHSDVRKLCTEMLAVVATNEKSHVDRELSRNRPLRVQVDTASNNNRVSDEARRVRCLQVIFSTLDHLQRWLRERRRMRDSQYERIEKFCDCFPKLALAQGCYQSYEYHRALIYLEQHMTSSKKGLSESLEGGLLAKIYTQLEEPDGVSGILVSQDKCPDLQQLVLAHEVSGQFQDAATCYERLLQNTAPKPKYLQGMIQCYLGLDQPFTAMSITNGILKDRPELETLICDSEPFWQLAHFGKLGNDIKNNVKSNLLQDLKNNVKPDMFAIKKKLVSLLTVSSRPGAYEQSYSYIMKLHIVNEFEKACTIMLEDLENLPKIFEEWEKRDKLVNASRGAEFVLGMRRAILDLAVQLQSNVNAQNTIITEEIGKLWLKSAKIARKAGLYQQAYMYILSATGTCPQQDLCIEQAQLYWQKGSPEEALITLRRCLTTFFKNSTDYKKQPPGIFTTERKQCAKTKLLWAKYNDETLNVDANGNMINYKEAYEVWKNWEKSCLAIARYYESVIDKMSDDERMSVSGRDMQAHVINYYGKSLLYGCKYIHQSLPRMLTVWLNYASRARAHNVGSDNGIAKTLGQMTKIIEAYIERVPIFMWLTAFSQLASRICHPNREVQNTLFTIIVKLIKAYPQHCLWMMASVFNSGYSTRQKCCKEILNRDALKTTEMAKLISCFHKFWERLIELSNKHIPDGVQTTTVNVLSRSLPRLLADKSFGPIMMPTTKFRQLHLPMKGASMEQHNPFATDWVSIQGIDEQVVVMPSLQRPRRISLRGSDGKSYLFMCKPKDDLRRDFRLMEFNDIVNKYLQKDPESRRRRLYIRTYSVVPLNEECGLIEWVPNLIGYRNVLMNLYKERNILTSQKEIRTMTCALKDPLEKKRQVFTEKLVPRHPPVLGDWFHLAFPDPYGWYEARTAYIRTTAVMSMVGYILGLGDRHGENILLDSKCGDCVHVDFNCLFNRGETFEWPERVPFRLTHNMVEAMGPLKYEGPFRQSCRTTMKVLREQASTLISVLKPFVYDPLVTWSRNQISDVAEKTNEKAVEHIKSIEERLKGMVGNRGKRLEALNLYLSVEGQVNHLILDAINVDNLCQMYIGWGPYL</sequence>
<evidence type="ECO:0000313" key="18">
    <source>
        <dbReference type="Proteomes" id="UP000002358"/>
    </source>
</evidence>
<dbReference type="PROSITE" id="PS00916">
    <property type="entry name" value="PI3_4_KINASE_2"/>
    <property type="match status" value="1"/>
</dbReference>
<accession>A0A7M7HBC7</accession>
<dbReference type="Pfam" id="PF08064">
    <property type="entry name" value="UME"/>
    <property type="match status" value="1"/>
</dbReference>
<dbReference type="SMART" id="SM01343">
    <property type="entry name" value="FATC"/>
    <property type="match status" value="1"/>
</dbReference>
<dbReference type="PROSITE" id="PS51189">
    <property type="entry name" value="FAT"/>
    <property type="match status" value="1"/>
</dbReference>
<keyword evidence="8" id="KW-0418">Kinase</keyword>
<dbReference type="GO" id="GO:0005524">
    <property type="term" value="F:ATP binding"/>
    <property type="evidence" value="ECO:0007669"/>
    <property type="project" value="UniProtKB-KW"/>
</dbReference>
<evidence type="ECO:0000259" key="15">
    <source>
        <dbReference type="PROSITE" id="PS51189"/>
    </source>
</evidence>
<dbReference type="EnsemblMetazoa" id="XM_008211222">
    <property type="protein sequence ID" value="XP_008209444"/>
    <property type="gene ID" value="LOC100117810"/>
</dbReference>
<dbReference type="InterPro" id="IPR056802">
    <property type="entry name" value="ATR-like_M-HEAT"/>
</dbReference>
<keyword evidence="13" id="KW-0472">Membrane</keyword>
<dbReference type="EC" id="2.7.11.1" evidence="3"/>
<dbReference type="SMART" id="SM00146">
    <property type="entry name" value="PI3Kc"/>
    <property type="match status" value="1"/>
</dbReference>
<dbReference type="PROSITE" id="PS51190">
    <property type="entry name" value="FATC"/>
    <property type="match status" value="1"/>
</dbReference>
<evidence type="ECO:0000259" key="14">
    <source>
        <dbReference type="PROSITE" id="PS50290"/>
    </source>
</evidence>
<keyword evidence="9" id="KW-0067">ATP-binding</keyword>
<dbReference type="InterPro" id="IPR057564">
    <property type="entry name" value="HEAT_ATR"/>
</dbReference>
<dbReference type="FunCoup" id="A0A7M7HBC7">
    <property type="interactions" value="1375"/>
</dbReference>
<evidence type="ECO:0000256" key="5">
    <source>
        <dbReference type="ARBA" id="ARBA00022679"/>
    </source>
</evidence>
<dbReference type="InterPro" id="IPR050517">
    <property type="entry name" value="DDR_Repair_Kinase"/>
</dbReference>
<dbReference type="GO" id="GO:0005634">
    <property type="term" value="C:nucleus"/>
    <property type="evidence" value="ECO:0007669"/>
    <property type="project" value="UniProtKB-SubCell"/>
</dbReference>
<dbReference type="InterPro" id="IPR036940">
    <property type="entry name" value="PI3/4_kinase_cat_sf"/>
</dbReference>
<dbReference type="SUPFAM" id="SSF56112">
    <property type="entry name" value="Protein kinase-like (PK-like)"/>
    <property type="match status" value="1"/>
</dbReference>
<evidence type="ECO:0000256" key="3">
    <source>
        <dbReference type="ARBA" id="ARBA00012513"/>
    </source>
</evidence>
<dbReference type="InterPro" id="IPR011990">
    <property type="entry name" value="TPR-like_helical_dom_sf"/>
</dbReference>
<evidence type="ECO:0000256" key="2">
    <source>
        <dbReference type="ARBA" id="ARBA00010769"/>
    </source>
</evidence>
<keyword evidence="4" id="KW-0723">Serine/threonine-protein kinase</keyword>
<dbReference type="Pfam" id="PF25030">
    <property type="entry name" value="M-HEAT_ATR"/>
    <property type="match status" value="1"/>
</dbReference>
<dbReference type="Gene3D" id="1.10.1070.11">
    <property type="entry name" value="Phosphatidylinositol 3-/4-kinase, catalytic domain"/>
    <property type="match status" value="1"/>
</dbReference>
<evidence type="ECO:0000256" key="12">
    <source>
        <dbReference type="ARBA" id="ARBA00024420"/>
    </source>
</evidence>
<dbReference type="InParanoid" id="A0A7M7HBC7"/>
<evidence type="ECO:0000256" key="6">
    <source>
        <dbReference type="ARBA" id="ARBA00022741"/>
    </source>
</evidence>
<dbReference type="Proteomes" id="UP000002358">
    <property type="component" value="Chromosome 2"/>
</dbReference>
<dbReference type="GeneID" id="100117810"/>
<dbReference type="SMART" id="SM00802">
    <property type="entry name" value="UME"/>
    <property type="match status" value="1"/>
</dbReference>
<dbReference type="EnsemblMetazoa" id="XM_008211223">
    <property type="protein sequence ID" value="XP_008209445"/>
    <property type="gene ID" value="LOC100117810"/>
</dbReference>
<dbReference type="GO" id="GO:0006281">
    <property type="term" value="P:DNA repair"/>
    <property type="evidence" value="ECO:0007669"/>
    <property type="project" value="UniProtKB-KW"/>
</dbReference>
<feature type="domain" description="PI3K/PI4K catalytic" evidence="14">
    <location>
        <begin position="2140"/>
        <end position="2451"/>
    </location>
</feature>
<dbReference type="GO" id="GO:0000723">
    <property type="term" value="P:telomere maintenance"/>
    <property type="evidence" value="ECO:0007669"/>
    <property type="project" value="TreeGrafter"/>
</dbReference>
<evidence type="ECO:0000256" key="10">
    <source>
        <dbReference type="ARBA" id="ARBA00023204"/>
    </source>
</evidence>
<keyword evidence="18" id="KW-1185">Reference proteome</keyword>
<reference evidence="17" key="1">
    <citation type="submission" date="2021-01" db="UniProtKB">
        <authorList>
            <consortium name="EnsemblMetazoa"/>
        </authorList>
    </citation>
    <scope>IDENTIFICATION</scope>
</reference>
<dbReference type="SUPFAM" id="SSF48452">
    <property type="entry name" value="TPR-like"/>
    <property type="match status" value="1"/>
</dbReference>
<dbReference type="InterPro" id="IPR003151">
    <property type="entry name" value="PIK-rel_kinase_FAT"/>
</dbReference>
<evidence type="ECO:0000256" key="1">
    <source>
        <dbReference type="ARBA" id="ARBA00004123"/>
    </source>
</evidence>
<evidence type="ECO:0000259" key="16">
    <source>
        <dbReference type="PROSITE" id="PS51190"/>
    </source>
</evidence>
<dbReference type="OrthoDB" id="381190at2759"/>
<dbReference type="Pfam" id="PF00454">
    <property type="entry name" value="PI3_PI4_kinase"/>
    <property type="match status" value="1"/>
</dbReference>
<dbReference type="Pfam" id="PF23593">
    <property type="entry name" value="HEAT_ATR"/>
    <property type="match status" value="1"/>
</dbReference>
<dbReference type="EnsemblMetazoa" id="XM_008211221">
    <property type="protein sequence ID" value="XP_008209443"/>
    <property type="gene ID" value="LOC100117810"/>
</dbReference>
<keyword evidence="13" id="KW-1133">Transmembrane helix</keyword>
<dbReference type="Gene3D" id="3.30.1010.10">
    <property type="entry name" value="Phosphatidylinositol 3-kinase Catalytic Subunit, Chain A, domain 4"/>
    <property type="match status" value="1"/>
</dbReference>
<dbReference type="PANTHER" id="PTHR11139">
    <property type="entry name" value="ATAXIA TELANGIECTASIA MUTATED ATM -RELATED"/>
    <property type="match status" value="1"/>
</dbReference>
<proteinExistence type="inferred from homology"/>
<dbReference type="PANTHER" id="PTHR11139:SF69">
    <property type="entry name" value="SERINE_THREONINE-PROTEIN KINASE ATR"/>
    <property type="match status" value="1"/>
</dbReference>
<evidence type="ECO:0000256" key="7">
    <source>
        <dbReference type="ARBA" id="ARBA00022763"/>
    </source>
</evidence>
<dbReference type="InterPro" id="IPR000403">
    <property type="entry name" value="PI3/4_kinase_cat_dom"/>
</dbReference>
<feature type="domain" description="FATC" evidence="16">
    <location>
        <begin position="2452"/>
        <end position="2484"/>
    </location>
</feature>
<dbReference type="InterPro" id="IPR003152">
    <property type="entry name" value="FATC_dom"/>
</dbReference>
<feature type="transmembrane region" description="Helical" evidence="13">
    <location>
        <begin position="84"/>
        <end position="103"/>
    </location>
</feature>
<comment type="similarity">
    <text evidence="2">Belongs to the PI3/PI4-kinase family. ATM subfamily.</text>
</comment>
<keyword evidence="13" id="KW-0812">Transmembrane</keyword>
<keyword evidence="7" id="KW-0227">DNA damage</keyword>
<dbReference type="InterPro" id="IPR016024">
    <property type="entry name" value="ARM-type_fold"/>
</dbReference>
<dbReference type="InterPro" id="IPR011009">
    <property type="entry name" value="Kinase-like_dom_sf"/>
</dbReference>
<name>A0A7M7HBC7_NASVI</name>
<comment type="subcellular location">
    <subcellularLocation>
        <location evidence="1">Nucleus</location>
    </subcellularLocation>
</comment>
<dbReference type="PROSITE" id="PS50290">
    <property type="entry name" value="PI3_4_KINASE_3"/>
    <property type="match status" value="1"/>
</dbReference>
<dbReference type="CDD" id="cd00892">
    <property type="entry name" value="PIKKc_ATR"/>
    <property type="match status" value="1"/>
</dbReference>
<protein>
    <recommendedName>
        <fullName evidence="12">Serine/threonine-protein kinase ATR</fullName>
        <ecNumber evidence="3">2.7.11.1</ecNumber>
    </recommendedName>
</protein>
<dbReference type="SUPFAM" id="SSF48371">
    <property type="entry name" value="ARM repeat"/>
    <property type="match status" value="2"/>
</dbReference>
<dbReference type="InterPro" id="IPR014009">
    <property type="entry name" value="PIK_FAT"/>
</dbReference>
<evidence type="ECO:0000256" key="8">
    <source>
        <dbReference type="ARBA" id="ARBA00022777"/>
    </source>
</evidence>
<organism evidence="17 18">
    <name type="scientific">Nasonia vitripennis</name>
    <name type="common">Parasitic wasp</name>
    <dbReference type="NCBI Taxonomy" id="7425"/>
    <lineage>
        <taxon>Eukaryota</taxon>
        <taxon>Metazoa</taxon>
        <taxon>Ecdysozoa</taxon>
        <taxon>Arthropoda</taxon>
        <taxon>Hexapoda</taxon>
        <taxon>Insecta</taxon>
        <taxon>Pterygota</taxon>
        <taxon>Neoptera</taxon>
        <taxon>Endopterygota</taxon>
        <taxon>Hymenoptera</taxon>
        <taxon>Apocrita</taxon>
        <taxon>Proctotrupomorpha</taxon>
        <taxon>Chalcidoidea</taxon>
        <taxon>Pteromalidae</taxon>
        <taxon>Pteromalinae</taxon>
        <taxon>Nasonia</taxon>
    </lineage>
</organism>
<keyword evidence="5" id="KW-0808">Transferase</keyword>
<dbReference type="KEGG" id="nvi:100117810"/>
<dbReference type="GO" id="GO:0000077">
    <property type="term" value="P:DNA damage checkpoint signaling"/>
    <property type="evidence" value="ECO:0007669"/>
    <property type="project" value="TreeGrafter"/>
</dbReference>
<evidence type="ECO:0000256" key="11">
    <source>
        <dbReference type="ARBA" id="ARBA00023242"/>
    </source>
</evidence>
<keyword evidence="10" id="KW-0234">DNA repair</keyword>
<dbReference type="InterPro" id="IPR018936">
    <property type="entry name" value="PI3/4_kinase_CS"/>
</dbReference>
<feature type="domain" description="FAT" evidence="15">
    <location>
        <begin position="1488"/>
        <end position="2032"/>
    </location>
</feature>